<dbReference type="Proteomes" id="UP000012073">
    <property type="component" value="Unassembled WGS sequence"/>
</dbReference>
<feature type="region of interest" description="Disordered" evidence="1">
    <location>
        <begin position="41"/>
        <end position="63"/>
    </location>
</feature>
<sequence length="82" mass="9237">MSPNQCRMDTQLSVHAKLYLLSMSCTKSVMSKRYSLPPMSSANLSWRQKSSGQNPVSMPPVARSTALHVRRPLSRLLSWPHP</sequence>
<evidence type="ECO:0000256" key="1">
    <source>
        <dbReference type="SAM" id="MobiDB-lite"/>
    </source>
</evidence>
<keyword evidence="3" id="KW-1185">Reference proteome</keyword>
<dbReference type="RefSeq" id="XP_005717632.1">
    <property type="nucleotide sequence ID" value="XM_005717575.1"/>
</dbReference>
<dbReference type="Gramene" id="CDF37761">
    <property type="protein sequence ID" value="CDF37761"/>
    <property type="gene ID" value="CHC_T00005913001"/>
</dbReference>
<feature type="compositionally biased region" description="Polar residues" evidence="1">
    <location>
        <begin position="41"/>
        <end position="56"/>
    </location>
</feature>
<proteinExistence type="predicted"/>
<dbReference type="KEGG" id="ccp:CHC_T00005913001"/>
<organism evidence="2 3">
    <name type="scientific">Chondrus crispus</name>
    <name type="common">Carrageen Irish moss</name>
    <name type="synonym">Polymorpha crispa</name>
    <dbReference type="NCBI Taxonomy" id="2769"/>
    <lineage>
        <taxon>Eukaryota</taxon>
        <taxon>Rhodophyta</taxon>
        <taxon>Florideophyceae</taxon>
        <taxon>Rhodymeniophycidae</taxon>
        <taxon>Gigartinales</taxon>
        <taxon>Gigartinaceae</taxon>
        <taxon>Chondrus</taxon>
    </lineage>
</organism>
<dbReference type="EMBL" id="HG001865">
    <property type="protein sequence ID" value="CDF37761.1"/>
    <property type="molecule type" value="Genomic_DNA"/>
</dbReference>
<reference evidence="3" key="1">
    <citation type="journal article" date="2013" name="Proc. Natl. Acad. Sci. U.S.A.">
        <title>Genome structure and metabolic features in the red seaweed Chondrus crispus shed light on evolution of the Archaeplastida.</title>
        <authorList>
            <person name="Collen J."/>
            <person name="Porcel B."/>
            <person name="Carre W."/>
            <person name="Ball S.G."/>
            <person name="Chaparro C."/>
            <person name="Tonon T."/>
            <person name="Barbeyron T."/>
            <person name="Michel G."/>
            <person name="Noel B."/>
            <person name="Valentin K."/>
            <person name="Elias M."/>
            <person name="Artiguenave F."/>
            <person name="Arun A."/>
            <person name="Aury J.M."/>
            <person name="Barbosa-Neto J.F."/>
            <person name="Bothwell J.H."/>
            <person name="Bouget F.Y."/>
            <person name="Brillet L."/>
            <person name="Cabello-Hurtado F."/>
            <person name="Capella-Gutierrez S."/>
            <person name="Charrier B."/>
            <person name="Cladiere L."/>
            <person name="Cock J.M."/>
            <person name="Coelho S.M."/>
            <person name="Colleoni C."/>
            <person name="Czjzek M."/>
            <person name="Da Silva C."/>
            <person name="Delage L."/>
            <person name="Denoeud F."/>
            <person name="Deschamps P."/>
            <person name="Dittami S.M."/>
            <person name="Gabaldon T."/>
            <person name="Gachon C.M."/>
            <person name="Groisillier A."/>
            <person name="Herve C."/>
            <person name="Jabbari K."/>
            <person name="Katinka M."/>
            <person name="Kloareg B."/>
            <person name="Kowalczyk N."/>
            <person name="Labadie K."/>
            <person name="Leblanc C."/>
            <person name="Lopez P.J."/>
            <person name="McLachlan D.H."/>
            <person name="Meslet-Cladiere L."/>
            <person name="Moustafa A."/>
            <person name="Nehr Z."/>
            <person name="Nyvall Collen P."/>
            <person name="Panaud O."/>
            <person name="Partensky F."/>
            <person name="Poulain J."/>
            <person name="Rensing S.A."/>
            <person name="Rousvoal S."/>
            <person name="Samson G."/>
            <person name="Symeonidi A."/>
            <person name="Weissenbach J."/>
            <person name="Zambounis A."/>
            <person name="Wincker P."/>
            <person name="Boyen C."/>
        </authorList>
    </citation>
    <scope>NUCLEOTIDE SEQUENCE [LARGE SCALE GENOMIC DNA]</scope>
    <source>
        <strain evidence="3">cv. Stackhouse</strain>
    </source>
</reference>
<dbReference type="AlphaFoldDB" id="R7QJV6"/>
<name>R7QJV6_CHOCR</name>
<gene>
    <name evidence="2" type="ORF">CHC_T00005913001</name>
</gene>
<accession>R7QJV6</accession>
<dbReference type="GeneID" id="17325354"/>
<evidence type="ECO:0000313" key="2">
    <source>
        <dbReference type="EMBL" id="CDF37761.1"/>
    </source>
</evidence>
<evidence type="ECO:0000313" key="3">
    <source>
        <dbReference type="Proteomes" id="UP000012073"/>
    </source>
</evidence>
<protein>
    <submittedName>
        <fullName evidence="2">Uncharacterized protein</fullName>
    </submittedName>
</protein>